<feature type="transmembrane region" description="Helical" evidence="6">
    <location>
        <begin position="349"/>
        <end position="370"/>
    </location>
</feature>
<keyword evidence="5 6" id="KW-0472">Membrane</keyword>
<keyword evidence="8" id="KW-1185">Reference proteome</keyword>
<accession>A0A1L7WUC9</accession>
<feature type="transmembrane region" description="Helical" evidence="6">
    <location>
        <begin position="390"/>
        <end position="409"/>
    </location>
</feature>
<keyword evidence="3 6" id="KW-0812">Transmembrane</keyword>
<feature type="transmembrane region" description="Helical" evidence="6">
    <location>
        <begin position="70"/>
        <end position="87"/>
    </location>
</feature>
<feature type="transmembrane region" description="Helical" evidence="6">
    <location>
        <begin position="161"/>
        <end position="181"/>
    </location>
</feature>
<evidence type="ECO:0000256" key="5">
    <source>
        <dbReference type="ARBA" id="ARBA00023136"/>
    </source>
</evidence>
<evidence type="ECO:0000256" key="2">
    <source>
        <dbReference type="ARBA" id="ARBA00022448"/>
    </source>
</evidence>
<dbReference type="EMBL" id="FJOG01000008">
    <property type="protein sequence ID" value="CZR56394.1"/>
    <property type="molecule type" value="Genomic_DNA"/>
</dbReference>
<feature type="transmembrane region" description="Helical" evidence="6">
    <location>
        <begin position="232"/>
        <end position="253"/>
    </location>
</feature>
<gene>
    <name evidence="7" type="ORF">PAC_06282</name>
</gene>
<dbReference type="InterPro" id="IPR011701">
    <property type="entry name" value="MFS"/>
</dbReference>
<dbReference type="PANTHER" id="PTHR43791:SF91">
    <property type="entry name" value="MAJOR FACILITATOR SUPERFAMILY (MFS) PROFILE DOMAIN-CONTAINING PROTEIN-RELATED"/>
    <property type="match status" value="1"/>
</dbReference>
<reference evidence="7 8" key="1">
    <citation type="submission" date="2016-03" db="EMBL/GenBank/DDBJ databases">
        <authorList>
            <person name="Ploux O."/>
        </authorList>
    </citation>
    <scope>NUCLEOTIDE SEQUENCE [LARGE SCALE GENOMIC DNA]</scope>
    <source>
        <strain evidence="7 8">UAMH 11012</strain>
    </source>
</reference>
<keyword evidence="4 6" id="KW-1133">Transmembrane helix</keyword>
<evidence type="ECO:0000256" key="1">
    <source>
        <dbReference type="ARBA" id="ARBA00004141"/>
    </source>
</evidence>
<feature type="transmembrane region" description="Helical" evidence="6">
    <location>
        <begin position="127"/>
        <end position="149"/>
    </location>
</feature>
<organism evidence="7 8">
    <name type="scientific">Phialocephala subalpina</name>
    <dbReference type="NCBI Taxonomy" id="576137"/>
    <lineage>
        <taxon>Eukaryota</taxon>
        <taxon>Fungi</taxon>
        <taxon>Dikarya</taxon>
        <taxon>Ascomycota</taxon>
        <taxon>Pezizomycotina</taxon>
        <taxon>Leotiomycetes</taxon>
        <taxon>Helotiales</taxon>
        <taxon>Mollisiaceae</taxon>
        <taxon>Phialocephala</taxon>
        <taxon>Phialocephala fortinii species complex</taxon>
    </lineage>
</organism>
<evidence type="ECO:0000256" key="6">
    <source>
        <dbReference type="SAM" id="Phobius"/>
    </source>
</evidence>
<sequence length="456" mass="51342">MSTSIATVLGDNNRFNGASIASIPKESPDVTVLDEETLDLKDNLQSDPDARESFLAEFSAKESKAILNKVDRRFFILIGLMFLIKNMDSGKLASFSFGDMAEAGMFPGVITHLAYWYRTGEFSRPMVWFFAISNLAGIVGSLLCYGISYMNGLQGLSAWRWVFLIEGILTIILSGFIFWILPDLPKSPRSKSWLTEREQKFIETRLPLNAPVTGDKNFDWKEAWHAFRSPSVYGFMLCQTFMNLALAAFNWYLPTIITNFGFVGLPRNQLLNIPPIGAGILGIIFSSWFQSRGFVVRPAYINSMVLGNVIFLVVLAYAPGSKAKYVACIFTNLFSASFYPPYWSWRAGYLSGATGAAFAIGLQSAVSNIGSVVSPQFFQSKWAYDGYRNSWIICIVLVVCAQLANLYTWRLTRKVERQVLRVRREVLRAKKAGREYNGRDDVDALGDDNIKNRRLW</sequence>
<comment type="subcellular location">
    <subcellularLocation>
        <location evidence="1">Membrane</location>
        <topology evidence="1">Multi-pass membrane protein</topology>
    </subcellularLocation>
</comment>
<dbReference type="OrthoDB" id="2985014at2759"/>
<feature type="transmembrane region" description="Helical" evidence="6">
    <location>
        <begin position="301"/>
        <end position="318"/>
    </location>
</feature>
<evidence type="ECO:0000256" key="4">
    <source>
        <dbReference type="ARBA" id="ARBA00022989"/>
    </source>
</evidence>
<dbReference type="Gene3D" id="1.20.1250.20">
    <property type="entry name" value="MFS general substrate transporter like domains"/>
    <property type="match status" value="1"/>
</dbReference>
<dbReference type="InterPro" id="IPR036259">
    <property type="entry name" value="MFS_trans_sf"/>
</dbReference>
<dbReference type="PANTHER" id="PTHR43791">
    <property type="entry name" value="PERMEASE-RELATED"/>
    <property type="match status" value="1"/>
</dbReference>
<keyword evidence="2" id="KW-0813">Transport</keyword>
<name>A0A1L7WUC9_9HELO</name>
<dbReference type="SUPFAM" id="SSF103473">
    <property type="entry name" value="MFS general substrate transporter"/>
    <property type="match status" value="1"/>
</dbReference>
<dbReference type="Pfam" id="PF07690">
    <property type="entry name" value="MFS_1"/>
    <property type="match status" value="1"/>
</dbReference>
<dbReference type="GO" id="GO:0016020">
    <property type="term" value="C:membrane"/>
    <property type="evidence" value="ECO:0007669"/>
    <property type="project" value="UniProtKB-SubCell"/>
</dbReference>
<dbReference type="AlphaFoldDB" id="A0A1L7WUC9"/>
<protein>
    <submittedName>
        <fullName evidence="7">Related to permeases of the major facilitator superfamily</fullName>
    </submittedName>
</protein>
<dbReference type="Proteomes" id="UP000184330">
    <property type="component" value="Unassembled WGS sequence"/>
</dbReference>
<evidence type="ECO:0000256" key="3">
    <source>
        <dbReference type="ARBA" id="ARBA00022692"/>
    </source>
</evidence>
<evidence type="ECO:0000313" key="8">
    <source>
        <dbReference type="Proteomes" id="UP000184330"/>
    </source>
</evidence>
<proteinExistence type="predicted"/>
<dbReference type="GO" id="GO:0022857">
    <property type="term" value="F:transmembrane transporter activity"/>
    <property type="evidence" value="ECO:0007669"/>
    <property type="project" value="InterPro"/>
</dbReference>
<feature type="transmembrane region" description="Helical" evidence="6">
    <location>
        <begin position="273"/>
        <end position="289"/>
    </location>
</feature>
<evidence type="ECO:0000313" key="7">
    <source>
        <dbReference type="EMBL" id="CZR56394.1"/>
    </source>
</evidence>